<organism evidence="15 16">
    <name type="scientific">Brassica napus</name>
    <name type="common">Rape</name>
    <dbReference type="NCBI Taxonomy" id="3708"/>
    <lineage>
        <taxon>Eukaryota</taxon>
        <taxon>Viridiplantae</taxon>
        <taxon>Streptophyta</taxon>
        <taxon>Embryophyta</taxon>
        <taxon>Tracheophyta</taxon>
        <taxon>Spermatophyta</taxon>
        <taxon>Magnoliopsida</taxon>
        <taxon>eudicotyledons</taxon>
        <taxon>Gunneridae</taxon>
        <taxon>Pentapetalae</taxon>
        <taxon>rosids</taxon>
        <taxon>malvids</taxon>
        <taxon>Brassicales</taxon>
        <taxon>Brassicaceae</taxon>
        <taxon>Brassiceae</taxon>
        <taxon>Brassica</taxon>
    </lineage>
</organism>
<evidence type="ECO:0000256" key="10">
    <source>
        <dbReference type="PIRSR" id="PIRSR005604-1"/>
    </source>
</evidence>
<dbReference type="PaxDb" id="3708-A0A078F4K6"/>
<keyword evidence="16" id="KW-1185">Reference proteome</keyword>
<keyword evidence="2 11" id="KW-0052">Apoplast</keyword>
<feature type="signal peptide" evidence="11">
    <location>
        <begin position="1"/>
        <end position="20"/>
    </location>
</feature>
<evidence type="ECO:0000256" key="1">
    <source>
        <dbReference type="ARBA" id="ARBA00022512"/>
    </source>
</evidence>
<dbReference type="GO" id="GO:0071555">
    <property type="term" value="P:cell wall organization"/>
    <property type="evidence" value="ECO:0007669"/>
    <property type="project" value="UniProtKB-KW"/>
</dbReference>
<keyword evidence="3 11" id="KW-0964">Secreted</keyword>
<comment type="subcellular location">
    <subcellularLocation>
        <location evidence="11">Secreted</location>
        <location evidence="11">Cell wall</location>
    </subcellularLocation>
    <subcellularLocation>
        <location evidence="11">Secreted</location>
        <location evidence="11">Extracellular space</location>
        <location evidence="11">Apoplast</location>
    </subcellularLocation>
</comment>
<dbReference type="Proteomes" id="UP001295469">
    <property type="component" value="Chromosome A02"/>
</dbReference>
<evidence type="ECO:0000313" key="16">
    <source>
        <dbReference type="Proteomes" id="UP000028999"/>
    </source>
</evidence>
<dbReference type="InterPro" id="IPR016455">
    <property type="entry name" value="XTH"/>
</dbReference>
<keyword evidence="6 11" id="KW-0378">Hydrolase</keyword>
<feature type="region of interest" description="Disordered" evidence="12">
    <location>
        <begin position="313"/>
        <end position="335"/>
    </location>
</feature>
<accession>A0A078F4K6</accession>
<evidence type="ECO:0000256" key="4">
    <source>
        <dbReference type="ARBA" id="ARBA00022679"/>
    </source>
</evidence>
<dbReference type="InterPro" id="IPR013320">
    <property type="entry name" value="ConA-like_dom_sf"/>
</dbReference>
<evidence type="ECO:0000259" key="13">
    <source>
        <dbReference type="PROSITE" id="PS51762"/>
    </source>
</evidence>
<evidence type="ECO:0000256" key="11">
    <source>
        <dbReference type="RuleBase" id="RU361120"/>
    </source>
</evidence>
<dbReference type="GO" id="GO:0004553">
    <property type="term" value="F:hydrolase activity, hydrolyzing O-glycosyl compounds"/>
    <property type="evidence" value="ECO:0007669"/>
    <property type="project" value="InterPro"/>
</dbReference>
<evidence type="ECO:0000256" key="9">
    <source>
        <dbReference type="ARBA" id="ARBA00023316"/>
    </source>
</evidence>
<feature type="active site" description="Proton donor" evidence="10">
    <location>
        <position position="112"/>
    </location>
</feature>
<evidence type="ECO:0000256" key="3">
    <source>
        <dbReference type="ARBA" id="ARBA00022525"/>
    </source>
</evidence>
<keyword evidence="4 11" id="KW-0808">Transferase</keyword>
<dbReference type="EMBL" id="LK031995">
    <property type="protein sequence ID" value="CDY09410.1"/>
    <property type="molecule type" value="Genomic_DNA"/>
</dbReference>
<evidence type="ECO:0000256" key="5">
    <source>
        <dbReference type="ARBA" id="ARBA00022729"/>
    </source>
</evidence>
<dbReference type="OMA" id="FSELMLH"/>
<comment type="PTM">
    <text evidence="11">Contains at least one intrachain disulfide bond essential for its enzymatic activity.</text>
</comment>
<comment type="function">
    <text evidence="11">Catalyzes xyloglucan endohydrolysis (XEH) and/or endotransglycosylation (XET). Cleaves and religates xyloglucan polymers, an essential constituent of the primary cell wall, and thereby participates in cell wall construction of growing tissues.</text>
</comment>
<comment type="similarity">
    <text evidence="11">Belongs to the glycosyl hydrolase 16 family.</text>
</comment>
<evidence type="ECO:0000313" key="14">
    <source>
        <dbReference type="EMBL" id="CAF2143022.1"/>
    </source>
</evidence>
<dbReference type="Proteomes" id="UP000028999">
    <property type="component" value="Unassembled WGS sequence"/>
</dbReference>
<keyword evidence="7" id="KW-1015">Disulfide bond</keyword>
<sequence>METLSRFLVFMSLFSGLVSGFTLQNLPITSFEESYMQLFGDKNLFVHKDGKSVRLTLDERTGSGFVSNDLYLHGFFSASIKLPSDYSAGVVVAFYMSNGDTYEKNHDEIDFEFLGNIRGREWRIQTNIYGNGSTHLGREERCNLWFDPTEDYHQYSILCLFYLWLCRFYVDNVPIREVKRTSTMGGDFPSKPMSLYTTIWDGSKWATNGGKYGVNYKYAPYIARFSDLVLHGCAVDPIEQFPKCDEGAIEYIRAAQEISLSERAKMEVFRRKHMTYSYCYDRTRYKVSLPECVVNPAEAQRLRVYDPVTFGGIPRRHRSGKHRSKRSRTDGTVSI</sequence>
<dbReference type="STRING" id="3708.A0A078F4K6"/>
<dbReference type="EC" id="2.4.1.207" evidence="11"/>
<dbReference type="CDD" id="cd02176">
    <property type="entry name" value="GH16_XET"/>
    <property type="match status" value="1"/>
</dbReference>
<reference evidence="15 16" key="1">
    <citation type="journal article" date="2014" name="Science">
        <title>Plant genetics. Early allopolyploid evolution in the post-Neolithic Brassica napus oilseed genome.</title>
        <authorList>
            <person name="Chalhoub B."/>
            <person name="Denoeud F."/>
            <person name="Liu S."/>
            <person name="Parkin I.A."/>
            <person name="Tang H."/>
            <person name="Wang X."/>
            <person name="Chiquet J."/>
            <person name="Belcram H."/>
            <person name="Tong C."/>
            <person name="Samans B."/>
            <person name="Correa M."/>
            <person name="Da Silva C."/>
            <person name="Just J."/>
            <person name="Falentin C."/>
            <person name="Koh C.S."/>
            <person name="Le Clainche I."/>
            <person name="Bernard M."/>
            <person name="Bento P."/>
            <person name="Noel B."/>
            <person name="Labadie K."/>
            <person name="Alberti A."/>
            <person name="Charles M."/>
            <person name="Arnaud D."/>
            <person name="Guo H."/>
            <person name="Daviaud C."/>
            <person name="Alamery S."/>
            <person name="Jabbari K."/>
            <person name="Zhao M."/>
            <person name="Edger P.P."/>
            <person name="Chelaifa H."/>
            <person name="Tack D."/>
            <person name="Lassalle G."/>
            <person name="Mestiri I."/>
            <person name="Schnel N."/>
            <person name="Le Paslier M.C."/>
            <person name="Fan G."/>
            <person name="Renault V."/>
            <person name="Bayer P.E."/>
            <person name="Golicz A.A."/>
            <person name="Manoli S."/>
            <person name="Lee T.H."/>
            <person name="Thi V.H."/>
            <person name="Chalabi S."/>
            <person name="Hu Q."/>
            <person name="Fan C."/>
            <person name="Tollenaere R."/>
            <person name="Lu Y."/>
            <person name="Battail C."/>
            <person name="Shen J."/>
            <person name="Sidebottom C.H."/>
            <person name="Wang X."/>
            <person name="Canaguier A."/>
            <person name="Chauveau A."/>
            <person name="Berard A."/>
            <person name="Deniot G."/>
            <person name="Guan M."/>
            <person name="Liu Z."/>
            <person name="Sun F."/>
            <person name="Lim Y.P."/>
            <person name="Lyons E."/>
            <person name="Town C.D."/>
            <person name="Bancroft I."/>
            <person name="Wang X."/>
            <person name="Meng J."/>
            <person name="Ma J."/>
            <person name="Pires J.C."/>
            <person name="King G.J."/>
            <person name="Brunel D."/>
            <person name="Delourme R."/>
            <person name="Renard M."/>
            <person name="Aury J.M."/>
            <person name="Adams K.L."/>
            <person name="Batley J."/>
            <person name="Snowdon R.J."/>
            <person name="Tost J."/>
            <person name="Edwards D."/>
            <person name="Zhou Y."/>
            <person name="Hua W."/>
            <person name="Sharpe A.G."/>
            <person name="Paterson A.H."/>
            <person name="Guan C."/>
            <person name="Wincker P."/>
        </authorList>
    </citation>
    <scope>NUCLEOTIDE SEQUENCE [LARGE SCALE GENOMIC DNA]</scope>
    <source>
        <strain evidence="16">cv. Darmor-bzh</strain>
    </source>
</reference>
<dbReference type="PIRSF" id="PIRSF005604">
    <property type="entry name" value="XET"/>
    <property type="match status" value="1"/>
</dbReference>
<evidence type="ECO:0000256" key="6">
    <source>
        <dbReference type="ARBA" id="ARBA00022801"/>
    </source>
</evidence>
<feature type="domain" description="GH16" evidence="13">
    <location>
        <begin position="21"/>
        <end position="225"/>
    </location>
</feature>
<evidence type="ECO:0000256" key="8">
    <source>
        <dbReference type="ARBA" id="ARBA00023295"/>
    </source>
</evidence>
<dbReference type="AlphaFoldDB" id="A0A078F4K6"/>
<proteinExistence type="inferred from homology"/>
<dbReference type="SMR" id="A0A078F4K6"/>
<keyword evidence="5 11" id="KW-0732">Signal</keyword>
<evidence type="ECO:0000256" key="7">
    <source>
        <dbReference type="ARBA" id="ARBA00023157"/>
    </source>
</evidence>
<dbReference type="EMBL" id="HG994356">
    <property type="protein sequence ID" value="CAF2143022.1"/>
    <property type="molecule type" value="Genomic_DNA"/>
</dbReference>
<keyword evidence="8 11" id="KW-0326">Glycosidase</keyword>
<dbReference type="GO" id="GO:0010411">
    <property type="term" value="P:xyloglucan metabolic process"/>
    <property type="evidence" value="ECO:0007669"/>
    <property type="project" value="InterPro"/>
</dbReference>
<gene>
    <name evidence="15" type="primary">BnaA02g26000D</name>
    <name evidence="14" type="ORF">DARMORV10_A02P32410.1</name>
    <name evidence="15" type="ORF">GSBRNA2T00030898001</name>
</gene>
<dbReference type="InterPro" id="IPR010713">
    <property type="entry name" value="XET_C"/>
</dbReference>
<evidence type="ECO:0000256" key="2">
    <source>
        <dbReference type="ARBA" id="ARBA00022523"/>
    </source>
</evidence>
<dbReference type="Pfam" id="PF00722">
    <property type="entry name" value="Glyco_hydro_16"/>
    <property type="match status" value="1"/>
</dbReference>
<dbReference type="GO" id="GO:0048046">
    <property type="term" value="C:apoplast"/>
    <property type="evidence" value="ECO:0007669"/>
    <property type="project" value="UniProtKB-SubCell"/>
</dbReference>
<dbReference type="Gramene" id="CDY09410">
    <property type="protein sequence ID" value="CDY09410"/>
    <property type="gene ID" value="GSBRNA2T00030898001"/>
</dbReference>
<evidence type="ECO:0000256" key="12">
    <source>
        <dbReference type="SAM" id="MobiDB-lite"/>
    </source>
</evidence>
<dbReference type="InterPro" id="IPR000757">
    <property type="entry name" value="Beta-glucanase-like"/>
</dbReference>
<dbReference type="Gene3D" id="2.60.120.200">
    <property type="match status" value="1"/>
</dbReference>
<dbReference type="GO" id="GO:0042546">
    <property type="term" value="P:cell wall biogenesis"/>
    <property type="evidence" value="ECO:0007669"/>
    <property type="project" value="InterPro"/>
</dbReference>
<feature type="compositionally biased region" description="Basic residues" evidence="12">
    <location>
        <begin position="314"/>
        <end position="326"/>
    </location>
</feature>
<feature type="chain" id="PRO_5041001145" description="Xyloglucan endotransglucosylase/hydrolase" evidence="11">
    <location>
        <begin position="21"/>
        <end position="335"/>
    </location>
</feature>
<keyword evidence="9 11" id="KW-0961">Cell wall biogenesis/degradation</keyword>
<feature type="active site" description="Nucleophile" evidence="10">
    <location>
        <position position="108"/>
    </location>
</feature>
<reference evidence="15" key="2">
    <citation type="submission" date="2014-06" db="EMBL/GenBank/DDBJ databases">
        <authorList>
            <person name="Genoscope - CEA"/>
        </authorList>
    </citation>
    <scope>NUCLEOTIDE SEQUENCE</scope>
</reference>
<dbReference type="PROSITE" id="PS51762">
    <property type="entry name" value="GH16_2"/>
    <property type="match status" value="1"/>
</dbReference>
<dbReference type="PANTHER" id="PTHR31062">
    <property type="entry name" value="XYLOGLUCAN ENDOTRANSGLUCOSYLASE/HYDROLASE PROTEIN 8-RELATED"/>
    <property type="match status" value="1"/>
</dbReference>
<dbReference type="Pfam" id="PF06955">
    <property type="entry name" value="XET_C"/>
    <property type="match status" value="1"/>
</dbReference>
<name>A0A078F4K6_BRANA</name>
<dbReference type="SUPFAM" id="SSF49899">
    <property type="entry name" value="Concanavalin A-like lectins/glucanases"/>
    <property type="match status" value="1"/>
</dbReference>
<reference evidence="14" key="3">
    <citation type="submission" date="2021-01" db="EMBL/GenBank/DDBJ databases">
        <authorList>
            <consortium name="Genoscope - CEA"/>
            <person name="William W."/>
        </authorList>
    </citation>
    <scope>NUCLEOTIDE SEQUENCE</scope>
</reference>
<keyword evidence="1 11" id="KW-0134">Cell wall</keyword>
<dbReference type="InterPro" id="IPR044791">
    <property type="entry name" value="Beta-glucanase/XTH"/>
</dbReference>
<evidence type="ECO:0000313" key="15">
    <source>
        <dbReference type="EMBL" id="CDY09410.1"/>
    </source>
</evidence>
<dbReference type="GO" id="GO:0016762">
    <property type="term" value="F:xyloglucan:xyloglucosyl transferase activity"/>
    <property type="evidence" value="ECO:0007669"/>
    <property type="project" value="UniProtKB-EC"/>
</dbReference>
<protein>
    <recommendedName>
        <fullName evidence="11">Xyloglucan endotransglucosylase/hydrolase</fullName>
        <ecNumber evidence="11">2.4.1.207</ecNumber>
    </recommendedName>
</protein>